<dbReference type="RefSeq" id="WP_353498176.1">
    <property type="nucleotide sequence ID" value="NZ_CP115920.1"/>
</dbReference>
<keyword evidence="7 8" id="KW-0472">Membrane</keyword>
<dbReference type="PANTHER" id="PTHR43357">
    <property type="entry name" value="INNER MEMBRANE ABC TRANSPORTER PERMEASE PROTEIN YDCV"/>
    <property type="match status" value="1"/>
</dbReference>
<feature type="transmembrane region" description="Helical" evidence="8">
    <location>
        <begin position="297"/>
        <end position="323"/>
    </location>
</feature>
<feature type="transmembrane region" description="Helical" evidence="8">
    <location>
        <begin position="360"/>
        <end position="380"/>
    </location>
</feature>
<dbReference type="KEGG" id="vck:PG915_05305"/>
<accession>A0AAU8BL47</accession>
<dbReference type="InterPro" id="IPR035906">
    <property type="entry name" value="MetI-like_sf"/>
</dbReference>
<evidence type="ECO:0000256" key="6">
    <source>
        <dbReference type="ARBA" id="ARBA00022989"/>
    </source>
</evidence>
<dbReference type="GO" id="GO:0005886">
    <property type="term" value="C:plasma membrane"/>
    <property type="evidence" value="ECO:0007669"/>
    <property type="project" value="UniProtKB-SubCell"/>
</dbReference>
<sequence length="556" mass="61481">MNTLQSQDTFNKPTLLALLSLIILVLMPMGTILINSAYQDGHWHLTSLFRQLVDSYTLGVLWNSIQLAFLVTIVATLFAAPLAWITAKTEIGHHKWLDIVILIPFMTPPFIDSMGWMIFMRPRGYLEQLLPGLAGLQTGFFSLAGMVLIMSLSLFPFMYLVIKNSLLRINASVEEAAIIYGASKLRILVKVFLPLLISGYLMGALLVFVKTISEFGTPATLGKQIGYYVLTTEIHRFTSTWPIDFVKASVLSLVLLTTSMLMWMGQLYISNNYQYQLISGKGNKLRIIALSPWQRSACWLVIAFILALSIGIPYFSITATALIDLAGFGLSWDNLTFRHFAQVFSFDSEAFSALLNSIQLSLYAATICTALGIWYGLTVVCGQSHLTKVIDFASLLSNTVPGIVVVFGLILFWNSPSNPFPLYNTKGMLIITYVVLFLPYTVQYVKSAAEQISSSLDDAAKVSGASEFYRFSRVTLPLILPGVIAGWAMSFIIGQRELVGSLMVKPPGFETSATFIFSEFDQGNTSLAMAMALVVVSVTVSMLAGLKVIESRHRER</sequence>
<dbReference type="InterPro" id="IPR000515">
    <property type="entry name" value="MetI-like"/>
</dbReference>
<gene>
    <name evidence="10" type="ORF">PG915_05305</name>
</gene>
<dbReference type="EMBL" id="CP115920">
    <property type="protein sequence ID" value="XCD16952.1"/>
    <property type="molecule type" value="Genomic_DNA"/>
</dbReference>
<comment type="similarity">
    <text evidence="8">Belongs to the binding-protein-dependent transport system permease family.</text>
</comment>
<feature type="transmembrane region" description="Helical" evidence="8">
    <location>
        <begin position="58"/>
        <end position="84"/>
    </location>
</feature>
<dbReference type="Pfam" id="PF00528">
    <property type="entry name" value="BPD_transp_1"/>
    <property type="match status" value="2"/>
</dbReference>
<keyword evidence="6 8" id="KW-1133">Transmembrane helix</keyword>
<evidence type="ECO:0000256" key="8">
    <source>
        <dbReference type="RuleBase" id="RU363032"/>
    </source>
</evidence>
<proteinExistence type="inferred from homology"/>
<name>A0AAU8BL47_9VIBR</name>
<protein>
    <submittedName>
        <fullName evidence="10">ABC transporter permease</fullName>
    </submittedName>
</protein>
<evidence type="ECO:0000256" key="5">
    <source>
        <dbReference type="ARBA" id="ARBA00022692"/>
    </source>
</evidence>
<dbReference type="AlphaFoldDB" id="A0AAU8BL47"/>
<dbReference type="PANTHER" id="PTHR43357:SF3">
    <property type="entry name" value="FE(3+)-TRANSPORT SYSTEM PERMEASE PROTEIN FBPB 2"/>
    <property type="match status" value="1"/>
</dbReference>
<feature type="transmembrane region" description="Helical" evidence="8">
    <location>
        <begin position="248"/>
        <end position="269"/>
    </location>
</feature>
<dbReference type="GO" id="GO:0055085">
    <property type="term" value="P:transmembrane transport"/>
    <property type="evidence" value="ECO:0007669"/>
    <property type="project" value="InterPro"/>
</dbReference>
<evidence type="ECO:0000259" key="9">
    <source>
        <dbReference type="PROSITE" id="PS50928"/>
    </source>
</evidence>
<comment type="subcellular location">
    <subcellularLocation>
        <location evidence="1">Cell inner membrane</location>
        <topology evidence="1">Multi-pass membrane protein</topology>
    </subcellularLocation>
    <subcellularLocation>
        <location evidence="8">Cell membrane</location>
        <topology evidence="8">Multi-pass membrane protein</topology>
    </subcellularLocation>
</comment>
<dbReference type="CDD" id="cd06261">
    <property type="entry name" value="TM_PBP2"/>
    <property type="match status" value="2"/>
</dbReference>
<feature type="domain" description="ABC transmembrane type-1" evidence="9">
    <location>
        <begin position="354"/>
        <end position="544"/>
    </location>
</feature>
<feature type="transmembrane region" description="Helical" evidence="8">
    <location>
        <begin position="527"/>
        <end position="549"/>
    </location>
</feature>
<keyword evidence="4" id="KW-0997">Cell inner membrane</keyword>
<evidence type="ECO:0000256" key="7">
    <source>
        <dbReference type="ARBA" id="ARBA00023136"/>
    </source>
</evidence>
<evidence type="ECO:0000256" key="4">
    <source>
        <dbReference type="ARBA" id="ARBA00022519"/>
    </source>
</evidence>
<feature type="transmembrane region" description="Helical" evidence="8">
    <location>
        <begin position="474"/>
        <end position="493"/>
    </location>
</feature>
<keyword evidence="5 8" id="KW-0812">Transmembrane</keyword>
<evidence type="ECO:0000256" key="3">
    <source>
        <dbReference type="ARBA" id="ARBA00022475"/>
    </source>
</evidence>
<keyword evidence="2 8" id="KW-0813">Transport</keyword>
<feature type="transmembrane region" description="Helical" evidence="8">
    <location>
        <begin position="392"/>
        <end position="413"/>
    </location>
</feature>
<feature type="transmembrane region" description="Helical" evidence="8">
    <location>
        <begin position="425"/>
        <end position="445"/>
    </location>
</feature>
<feature type="transmembrane region" description="Helical" evidence="8">
    <location>
        <begin position="139"/>
        <end position="162"/>
    </location>
</feature>
<keyword evidence="3" id="KW-1003">Cell membrane</keyword>
<feature type="transmembrane region" description="Helical" evidence="8">
    <location>
        <begin position="96"/>
        <end position="119"/>
    </location>
</feature>
<dbReference type="SUPFAM" id="SSF161098">
    <property type="entry name" value="MetI-like"/>
    <property type="match status" value="2"/>
</dbReference>
<evidence type="ECO:0000256" key="1">
    <source>
        <dbReference type="ARBA" id="ARBA00004429"/>
    </source>
</evidence>
<feature type="domain" description="ABC transmembrane type-1" evidence="9">
    <location>
        <begin position="61"/>
        <end position="262"/>
    </location>
</feature>
<dbReference type="Gene3D" id="1.10.3720.10">
    <property type="entry name" value="MetI-like"/>
    <property type="match status" value="2"/>
</dbReference>
<reference evidence="10" key="1">
    <citation type="submission" date="2023-01" db="EMBL/GenBank/DDBJ databases">
        <title>Vibrio sp. CB1-14 genome sequencing.</title>
        <authorList>
            <person name="Otstavnykh N."/>
            <person name="Isaeva M."/>
            <person name="Meleshko D."/>
        </authorList>
    </citation>
    <scope>NUCLEOTIDE SEQUENCE</scope>
    <source>
        <strain evidence="10">CB1-14</strain>
    </source>
</reference>
<feature type="transmembrane region" description="Helical" evidence="8">
    <location>
        <begin position="187"/>
        <end position="209"/>
    </location>
</feature>
<organism evidence="10">
    <name type="scientific">Vibrio chaetopteri</name>
    <dbReference type="NCBI Taxonomy" id="3016528"/>
    <lineage>
        <taxon>Bacteria</taxon>
        <taxon>Pseudomonadati</taxon>
        <taxon>Pseudomonadota</taxon>
        <taxon>Gammaproteobacteria</taxon>
        <taxon>Vibrionales</taxon>
        <taxon>Vibrionaceae</taxon>
        <taxon>Vibrio</taxon>
    </lineage>
</organism>
<evidence type="ECO:0000313" key="10">
    <source>
        <dbReference type="EMBL" id="XCD16952.1"/>
    </source>
</evidence>
<evidence type="ECO:0000256" key="2">
    <source>
        <dbReference type="ARBA" id="ARBA00022448"/>
    </source>
</evidence>
<dbReference type="PROSITE" id="PS50928">
    <property type="entry name" value="ABC_TM1"/>
    <property type="match status" value="2"/>
</dbReference>
<feature type="transmembrane region" description="Helical" evidence="8">
    <location>
        <begin position="15"/>
        <end position="38"/>
    </location>
</feature>